<proteinExistence type="predicted"/>
<evidence type="ECO:0000313" key="3">
    <source>
        <dbReference type="Proteomes" id="UP000054560"/>
    </source>
</evidence>
<dbReference type="Pfam" id="PF02181">
    <property type="entry name" value="FH2"/>
    <property type="match status" value="1"/>
</dbReference>
<feature type="non-terminal residue" evidence="2">
    <location>
        <position position="80"/>
    </location>
</feature>
<dbReference type="PANTHER" id="PTHR45725:SF1">
    <property type="entry name" value="DISHEVELLED ASSOCIATED ACTIVATOR OF MORPHOGENESIS, ISOFORM D"/>
    <property type="match status" value="1"/>
</dbReference>
<gene>
    <name evidence="2" type="ORF">SARC_15894</name>
</gene>
<evidence type="ECO:0000313" key="2">
    <source>
        <dbReference type="EMBL" id="KNC71567.1"/>
    </source>
</evidence>
<protein>
    <recommendedName>
        <fullName evidence="1">FH2 domain-containing protein</fullName>
    </recommendedName>
</protein>
<keyword evidence="3" id="KW-1185">Reference proteome</keyword>
<dbReference type="AlphaFoldDB" id="A0A0L0F4H9"/>
<dbReference type="Proteomes" id="UP000054560">
    <property type="component" value="Unassembled WGS sequence"/>
</dbReference>
<dbReference type="Gene3D" id="1.20.58.2220">
    <property type="entry name" value="Formin, FH2 domain"/>
    <property type="match status" value="1"/>
</dbReference>
<accession>A0A0L0F4H9</accession>
<dbReference type="InterPro" id="IPR051425">
    <property type="entry name" value="Formin_Homology"/>
</dbReference>
<organism evidence="2 3">
    <name type="scientific">Sphaeroforma arctica JP610</name>
    <dbReference type="NCBI Taxonomy" id="667725"/>
    <lineage>
        <taxon>Eukaryota</taxon>
        <taxon>Ichthyosporea</taxon>
        <taxon>Ichthyophonida</taxon>
        <taxon>Sphaeroforma</taxon>
    </lineage>
</organism>
<dbReference type="GeneID" id="25916398"/>
<name>A0A0L0F4H9_9EUKA</name>
<dbReference type="EMBL" id="KQ248534">
    <property type="protein sequence ID" value="KNC71567.1"/>
    <property type="molecule type" value="Genomic_DNA"/>
</dbReference>
<feature type="domain" description="FH2" evidence="1">
    <location>
        <begin position="1"/>
        <end position="80"/>
    </location>
</feature>
<dbReference type="InterPro" id="IPR042201">
    <property type="entry name" value="FH2_Formin_sf"/>
</dbReference>
<evidence type="ECO:0000259" key="1">
    <source>
        <dbReference type="PROSITE" id="PS51444"/>
    </source>
</evidence>
<dbReference type="InterPro" id="IPR015425">
    <property type="entry name" value="FH2_Formin"/>
</dbReference>
<reference evidence="2 3" key="1">
    <citation type="submission" date="2011-02" db="EMBL/GenBank/DDBJ databases">
        <title>The Genome Sequence of Sphaeroforma arctica JP610.</title>
        <authorList>
            <consortium name="The Broad Institute Genome Sequencing Platform"/>
            <person name="Russ C."/>
            <person name="Cuomo C."/>
            <person name="Young S.K."/>
            <person name="Zeng Q."/>
            <person name="Gargeya S."/>
            <person name="Alvarado L."/>
            <person name="Berlin A."/>
            <person name="Chapman S.B."/>
            <person name="Chen Z."/>
            <person name="Freedman E."/>
            <person name="Gellesch M."/>
            <person name="Goldberg J."/>
            <person name="Griggs A."/>
            <person name="Gujja S."/>
            <person name="Heilman E."/>
            <person name="Heiman D."/>
            <person name="Howarth C."/>
            <person name="Mehta T."/>
            <person name="Neiman D."/>
            <person name="Pearson M."/>
            <person name="Roberts A."/>
            <person name="Saif S."/>
            <person name="Shea T."/>
            <person name="Shenoy N."/>
            <person name="Sisk P."/>
            <person name="Stolte C."/>
            <person name="Sykes S."/>
            <person name="White J."/>
            <person name="Yandava C."/>
            <person name="Burger G."/>
            <person name="Gray M.W."/>
            <person name="Holland P.W.H."/>
            <person name="King N."/>
            <person name="Lang F.B.F."/>
            <person name="Roger A.J."/>
            <person name="Ruiz-Trillo I."/>
            <person name="Haas B."/>
            <person name="Nusbaum C."/>
            <person name="Birren B."/>
        </authorList>
    </citation>
    <scope>NUCLEOTIDE SEQUENCE [LARGE SCALE GENOMIC DNA]</scope>
    <source>
        <strain evidence="2 3">JP610</strain>
    </source>
</reference>
<dbReference type="PROSITE" id="PS51444">
    <property type="entry name" value="FH2"/>
    <property type="match status" value="1"/>
</dbReference>
<dbReference type="RefSeq" id="XP_014145469.1">
    <property type="nucleotide sequence ID" value="XM_014289994.1"/>
</dbReference>
<dbReference type="OrthoDB" id="1104827at2759"/>
<dbReference type="PANTHER" id="PTHR45725">
    <property type="entry name" value="FORMIN HOMOLOGY 2 FAMILY MEMBER"/>
    <property type="match status" value="1"/>
</dbReference>
<sequence>MSLIKKELPLQAPNTAGDQFQKKLQAFYDKSSADFEALLTLQTEMARLFGSIVEFFAEDPKKATPDEFFVNFSTFLTKLA</sequence>
<dbReference type="SUPFAM" id="SSF101447">
    <property type="entry name" value="Formin homology 2 domain (FH2 domain)"/>
    <property type="match status" value="1"/>
</dbReference>